<evidence type="ECO:0000313" key="3">
    <source>
        <dbReference type="Proteomes" id="UP001316803"/>
    </source>
</evidence>
<dbReference type="PANTHER" id="PTHR10622:SF12">
    <property type="entry name" value="HET DOMAIN-CONTAINING PROTEIN"/>
    <property type="match status" value="1"/>
</dbReference>
<keyword evidence="3" id="KW-1185">Reference proteome</keyword>
<dbReference type="EMBL" id="JAKLMC020000015">
    <property type="protein sequence ID" value="KAK5952386.1"/>
    <property type="molecule type" value="Genomic_DNA"/>
</dbReference>
<sequence length="159" mass="18846">MRLINTRTYQLEEFHDEHQVKYAILSHRREDQEVLFKDMATGVDQDHIRNKTGWYKIQKTCEHAEKDGLHYAWVDTCCIDKSSSAELQEAINSMFRWYAKAEVCYAYLSDVSRPVRWFPKIFGLASRMAQDLVNSQWFKRGWTLQELLAPTQVIFFDAD</sequence>
<dbReference type="AlphaFoldDB" id="A0AAN8I6W4"/>
<gene>
    <name evidence="2" type="ORF">OHC33_006429</name>
</gene>
<proteinExistence type="predicted"/>
<dbReference type="Pfam" id="PF06985">
    <property type="entry name" value="HET"/>
    <property type="match status" value="1"/>
</dbReference>
<evidence type="ECO:0000313" key="2">
    <source>
        <dbReference type="EMBL" id="KAK5952386.1"/>
    </source>
</evidence>
<accession>A0AAN8I6W4</accession>
<dbReference type="Proteomes" id="UP001316803">
    <property type="component" value="Unassembled WGS sequence"/>
</dbReference>
<evidence type="ECO:0000259" key="1">
    <source>
        <dbReference type="Pfam" id="PF06985"/>
    </source>
</evidence>
<organism evidence="2 3">
    <name type="scientific">Knufia fluminis</name>
    <dbReference type="NCBI Taxonomy" id="191047"/>
    <lineage>
        <taxon>Eukaryota</taxon>
        <taxon>Fungi</taxon>
        <taxon>Dikarya</taxon>
        <taxon>Ascomycota</taxon>
        <taxon>Pezizomycotina</taxon>
        <taxon>Eurotiomycetes</taxon>
        <taxon>Chaetothyriomycetidae</taxon>
        <taxon>Chaetothyriales</taxon>
        <taxon>Trichomeriaceae</taxon>
        <taxon>Knufia</taxon>
    </lineage>
</organism>
<feature type="domain" description="Heterokaryon incompatibility" evidence="1">
    <location>
        <begin position="22"/>
        <end position="111"/>
    </location>
</feature>
<comment type="caution">
    <text evidence="2">The sequence shown here is derived from an EMBL/GenBank/DDBJ whole genome shotgun (WGS) entry which is preliminary data.</text>
</comment>
<reference evidence="2 3" key="1">
    <citation type="submission" date="2022-12" db="EMBL/GenBank/DDBJ databases">
        <title>Genomic features and morphological characterization of a novel Knufia sp. strain isolated from spacecraft assembly facility.</title>
        <authorList>
            <person name="Teixeira M."/>
            <person name="Chander A.M."/>
            <person name="Stajich J.E."/>
            <person name="Venkateswaran K."/>
        </authorList>
    </citation>
    <scope>NUCLEOTIDE SEQUENCE [LARGE SCALE GENOMIC DNA]</scope>
    <source>
        <strain evidence="2 3">FJI-L2-BK-P2</strain>
    </source>
</reference>
<dbReference type="PANTHER" id="PTHR10622">
    <property type="entry name" value="HET DOMAIN-CONTAINING PROTEIN"/>
    <property type="match status" value="1"/>
</dbReference>
<protein>
    <recommendedName>
        <fullName evidence="1">Heterokaryon incompatibility domain-containing protein</fullName>
    </recommendedName>
</protein>
<name>A0AAN8I6W4_9EURO</name>
<dbReference type="InterPro" id="IPR010730">
    <property type="entry name" value="HET"/>
</dbReference>